<evidence type="ECO:0000256" key="1">
    <source>
        <dbReference type="ARBA" id="ARBA00038417"/>
    </source>
</evidence>
<dbReference type="PROSITE" id="PS51316">
    <property type="entry name" value="ODV"/>
    <property type="match status" value="1"/>
</dbReference>
<comment type="similarity">
    <text evidence="1">Belongs to the NBPF family.</text>
</comment>
<feature type="compositionally biased region" description="Basic and acidic residues" evidence="2">
    <location>
        <begin position="199"/>
        <end position="208"/>
    </location>
</feature>
<dbReference type="Pfam" id="PF06758">
    <property type="entry name" value="Olduvai"/>
    <property type="match status" value="1"/>
</dbReference>
<comment type="caution">
    <text evidence="4">The sequence shown here is derived from an EMBL/GenBank/DDBJ whole genome shotgun (WGS) entry which is preliminary data.</text>
</comment>
<feature type="compositionally biased region" description="Polar residues" evidence="2">
    <location>
        <begin position="209"/>
        <end position="218"/>
    </location>
</feature>
<proteinExistence type="inferred from homology"/>
<gene>
    <name evidence="4" type="ORF">E5288_WYG002747</name>
</gene>
<organism evidence="4 5">
    <name type="scientific">Bos mutus</name>
    <name type="common">wild yak</name>
    <dbReference type="NCBI Taxonomy" id="72004"/>
    <lineage>
        <taxon>Eukaryota</taxon>
        <taxon>Metazoa</taxon>
        <taxon>Chordata</taxon>
        <taxon>Craniata</taxon>
        <taxon>Vertebrata</taxon>
        <taxon>Euteleostomi</taxon>
        <taxon>Mammalia</taxon>
        <taxon>Eutheria</taxon>
        <taxon>Laurasiatheria</taxon>
        <taxon>Artiodactyla</taxon>
        <taxon>Ruminantia</taxon>
        <taxon>Pecora</taxon>
        <taxon>Bovidae</taxon>
        <taxon>Bovinae</taxon>
        <taxon>Bos</taxon>
    </lineage>
</organism>
<feature type="region of interest" description="Disordered" evidence="2">
    <location>
        <begin position="199"/>
        <end position="220"/>
    </location>
</feature>
<name>A0A6B0S1X5_9CETA</name>
<sequence length="427" mass="47502">MGLLETNKYLHSQLEKSKQDFRDLTEKLLTSQATVYSLAKQLQKYKCEEYKDLIESVLEEEAPFEEGNLAEKRRLATGLGRYDSLIEAQARELTCLRQKIQEGEGVCHLFTQHAKNTIKTFESFIKTTDMTYYQRQRFCELLAQGSQLAERLASKLSTENHHDRKDEEGQESLAARLSMGLQGEEVNEVLEDSLDEKYLTHSSRHDSHQPPSSIASSRMESKLMLSRVTTNAETLKAKNSNINVPTTFIPQKITKPCQGIIQRELLDYSPNSGYEADQSIDGTLDPSWNSDVLTGHAGAEVADDVKFITASGSQTQRHLATTGQDPVFASPLLSERFLPSGFSLPSAADASPDTGGSSGTAAAVLILAPWIRPGASPELCICGECGTRRCGDARLHFCFRNRPTPGFPTGFFGFRRLWSGYNRSEKD</sequence>
<dbReference type="InterPro" id="IPR010630">
    <property type="entry name" value="Olduvai_dom"/>
</dbReference>
<evidence type="ECO:0000256" key="2">
    <source>
        <dbReference type="SAM" id="MobiDB-lite"/>
    </source>
</evidence>
<reference evidence="4" key="1">
    <citation type="submission" date="2019-10" db="EMBL/GenBank/DDBJ databases">
        <title>The sequence and de novo assembly of the wild yak genome.</title>
        <authorList>
            <person name="Liu Y."/>
        </authorList>
    </citation>
    <scope>NUCLEOTIDE SEQUENCE [LARGE SCALE GENOMIC DNA]</scope>
    <source>
        <strain evidence="4">WY2019</strain>
    </source>
</reference>
<accession>A0A6B0S1X5</accession>
<evidence type="ECO:0000313" key="4">
    <source>
        <dbReference type="EMBL" id="MXQ96489.1"/>
    </source>
</evidence>
<dbReference type="EMBL" id="VBQZ03000165">
    <property type="protein sequence ID" value="MXQ96489.1"/>
    <property type="molecule type" value="Genomic_DNA"/>
</dbReference>
<dbReference type="PANTHER" id="PTHR14199:SF38">
    <property type="entry name" value="NEUROBLASTOMA BREAKPOINT FAMILY MEMBER 6-LIKE PROTEIN"/>
    <property type="match status" value="1"/>
</dbReference>
<protein>
    <recommendedName>
        <fullName evidence="3">Olduvai domain-containing protein</fullName>
    </recommendedName>
</protein>
<evidence type="ECO:0000313" key="5">
    <source>
        <dbReference type="Proteomes" id="UP000322234"/>
    </source>
</evidence>
<dbReference type="Proteomes" id="UP000322234">
    <property type="component" value="Unassembled WGS sequence"/>
</dbReference>
<keyword evidence="5" id="KW-1185">Reference proteome</keyword>
<dbReference type="InterPro" id="IPR055306">
    <property type="entry name" value="NBPF"/>
</dbReference>
<dbReference type="PANTHER" id="PTHR14199">
    <property type="entry name" value="NEUROBLASTOMA BREAKPOINT FAMILY MEMBER 6-LIKE PROTEIN"/>
    <property type="match status" value="1"/>
</dbReference>
<feature type="domain" description="Olduvai" evidence="3">
    <location>
        <begin position="159"/>
        <end position="208"/>
    </location>
</feature>
<evidence type="ECO:0000259" key="3">
    <source>
        <dbReference type="PROSITE" id="PS51316"/>
    </source>
</evidence>
<dbReference type="AlphaFoldDB" id="A0A6B0S1X5"/>
<dbReference type="SMART" id="SM01148">
    <property type="entry name" value="DUF1220"/>
    <property type="match status" value="1"/>
</dbReference>